<evidence type="ECO:0000313" key="5">
    <source>
        <dbReference type="RefSeq" id="XP_056684545.1"/>
    </source>
</evidence>
<sequence length="746" mass="83184">MECNKDEAGKAKELAEKKFVEKDLMGARKFALKALNLFPGLEGLQPMLATLNIYLSAERKINGEVDWYGVLGVDPSSDDETVKKMYRKLALTLHPDKNKSVGAEGAFKILSEAWSLLSDKGRRTTYDQKRCVKKVFEKVIPKKPSKPVGKNSIRRSVNNGNFNMKSQNAPNPHLINLVRPPQRNTFWTMCTTCKMQFEYVLVYLNKKLECYNCKEAFQAIQIPPPETNANPPQAARLPQYPVASGNAGSMPAAASSAAQAMNGTKRMHENSQASATLEAVMKSKSNTFKGNVGEANGAGSTVNGQKPKRRRRASEHKVNDSGIAKTEWQLRGNAASSIGVSNGFQNGITETERVSFFGTRFPAISRELTLLETRYMLMAKAKTEICKKLEEYKNMDGKLKASNTEGGLREKEKTKLSSSKTQPNSVVRTVGSKPEACAQVKHPDIKLKTDSSSNEPDSEVTEHVPLSMTVPDADFHDFDNDRTEKSFGDNQVWAAYDNEDGMPRYYAMVHSVISKKPFKMRISWLNSKSTSEFGSINWVGCGFYKTNGDFRVGRHEINKSVNSFSHRVKWTKGARGAIRIYPSKGDIWALYRNWSSEWDEHTPDEVVHQYDMVEVLDDYNEEKGATVIPLVKVTGFKTVFRKQMDQEQVRVIPREEMFRFSHQVPSFLLTGEESATAPKGCWELDPAATPVELLEVMTTEVKAENTEKAARDGVSDMTEASWSNIATSEAQKIGEGTSFEVGASVG</sequence>
<dbReference type="PANTHER" id="PTHR44137">
    <property type="entry name" value="BNAC03G44070D PROTEIN"/>
    <property type="match status" value="1"/>
</dbReference>
<dbReference type="Pfam" id="PF23551">
    <property type="entry name" value="Zn_ribbon_20"/>
    <property type="match status" value="1"/>
</dbReference>
<accession>A0A9R0IE09</accession>
<dbReference type="AlphaFoldDB" id="A0A9R0IE09"/>
<feature type="compositionally biased region" description="Low complexity" evidence="1">
    <location>
        <begin position="243"/>
        <end position="262"/>
    </location>
</feature>
<dbReference type="InterPro" id="IPR056988">
    <property type="entry name" value="Zn_ribbon_pln"/>
</dbReference>
<dbReference type="Pfam" id="PF11926">
    <property type="entry name" value="DUF3444"/>
    <property type="match status" value="1"/>
</dbReference>
<feature type="region of interest" description="Disordered" evidence="1">
    <location>
        <begin position="399"/>
        <end position="431"/>
    </location>
</feature>
<dbReference type="PROSITE" id="PS00636">
    <property type="entry name" value="DNAJ_1"/>
    <property type="match status" value="1"/>
</dbReference>
<feature type="region of interest" description="Disordered" evidence="1">
    <location>
        <begin position="241"/>
        <end position="274"/>
    </location>
</feature>
<dbReference type="InterPro" id="IPR024593">
    <property type="entry name" value="DUF3444"/>
</dbReference>
<protein>
    <submittedName>
        <fullName evidence="4">Uncharacterized protein LOC110787276</fullName>
    </submittedName>
</protein>
<dbReference type="CDD" id="cd06257">
    <property type="entry name" value="DnaJ"/>
    <property type="match status" value="1"/>
</dbReference>
<keyword evidence="3" id="KW-1185">Reference proteome</keyword>
<reference evidence="3" key="1">
    <citation type="journal article" date="2021" name="Nat. Commun.">
        <title>Genomic analyses provide insights into spinach domestication and the genetic basis of agronomic traits.</title>
        <authorList>
            <person name="Cai X."/>
            <person name="Sun X."/>
            <person name="Xu C."/>
            <person name="Sun H."/>
            <person name="Wang X."/>
            <person name="Ge C."/>
            <person name="Zhang Z."/>
            <person name="Wang Q."/>
            <person name="Fei Z."/>
            <person name="Jiao C."/>
            <person name="Wang Q."/>
        </authorList>
    </citation>
    <scope>NUCLEOTIDE SEQUENCE [LARGE SCALE GENOMIC DNA]</scope>
    <source>
        <strain evidence="3">cv. Varoflay</strain>
    </source>
</reference>
<dbReference type="SUPFAM" id="SSF46565">
    <property type="entry name" value="Chaperone J-domain"/>
    <property type="match status" value="1"/>
</dbReference>
<evidence type="ECO:0000259" key="2">
    <source>
        <dbReference type="PROSITE" id="PS50076"/>
    </source>
</evidence>
<proteinExistence type="predicted"/>
<dbReference type="Pfam" id="PF00226">
    <property type="entry name" value="DnaJ"/>
    <property type="match status" value="1"/>
</dbReference>
<dbReference type="Proteomes" id="UP000813463">
    <property type="component" value="Chromosome 5"/>
</dbReference>
<dbReference type="KEGG" id="soe:110787276"/>
<dbReference type="InterPro" id="IPR018253">
    <property type="entry name" value="DnaJ_domain_CS"/>
</dbReference>
<feature type="region of interest" description="Disordered" evidence="1">
    <location>
        <begin position="288"/>
        <end position="321"/>
    </location>
</feature>
<gene>
    <name evidence="4 5" type="primary">LOC110787276</name>
</gene>
<feature type="domain" description="J" evidence="2">
    <location>
        <begin position="66"/>
        <end position="130"/>
    </location>
</feature>
<dbReference type="RefSeq" id="XP_056684545.1">
    <property type="nucleotide sequence ID" value="XM_056828567.1"/>
</dbReference>
<dbReference type="InterPro" id="IPR036869">
    <property type="entry name" value="J_dom_sf"/>
</dbReference>
<dbReference type="PRINTS" id="PR00625">
    <property type="entry name" value="JDOMAIN"/>
</dbReference>
<dbReference type="SMART" id="SM00271">
    <property type="entry name" value="DnaJ"/>
    <property type="match status" value="1"/>
</dbReference>
<dbReference type="Gene3D" id="1.10.287.110">
    <property type="entry name" value="DnaJ domain"/>
    <property type="match status" value="1"/>
</dbReference>
<evidence type="ECO:0000313" key="3">
    <source>
        <dbReference type="Proteomes" id="UP000813463"/>
    </source>
</evidence>
<dbReference type="OrthoDB" id="66964at2759"/>
<dbReference type="GeneID" id="110787276"/>
<organism evidence="3 4">
    <name type="scientific">Spinacia oleracea</name>
    <name type="common">Spinach</name>
    <dbReference type="NCBI Taxonomy" id="3562"/>
    <lineage>
        <taxon>Eukaryota</taxon>
        <taxon>Viridiplantae</taxon>
        <taxon>Streptophyta</taxon>
        <taxon>Embryophyta</taxon>
        <taxon>Tracheophyta</taxon>
        <taxon>Spermatophyta</taxon>
        <taxon>Magnoliopsida</taxon>
        <taxon>eudicotyledons</taxon>
        <taxon>Gunneridae</taxon>
        <taxon>Pentapetalae</taxon>
        <taxon>Caryophyllales</taxon>
        <taxon>Chenopodiaceae</taxon>
        <taxon>Chenopodioideae</taxon>
        <taxon>Anserineae</taxon>
        <taxon>Spinacia</taxon>
    </lineage>
</organism>
<dbReference type="InterPro" id="IPR001623">
    <property type="entry name" value="DnaJ_domain"/>
</dbReference>
<evidence type="ECO:0000313" key="4">
    <source>
        <dbReference type="RefSeq" id="XP_021847559.1"/>
    </source>
</evidence>
<evidence type="ECO:0000256" key="1">
    <source>
        <dbReference type="SAM" id="MobiDB-lite"/>
    </source>
</evidence>
<dbReference type="PROSITE" id="PS50076">
    <property type="entry name" value="DNAJ_2"/>
    <property type="match status" value="1"/>
</dbReference>
<name>A0A9R0IE09_SPIOL</name>
<dbReference type="PANTHER" id="PTHR44137:SF32">
    <property type="entry name" value="DNAJ HEAT SHOCK AMINO-TERMINAL DOMAIN PROTEIN"/>
    <property type="match status" value="1"/>
</dbReference>
<reference evidence="4" key="2">
    <citation type="submission" date="2025-04" db="UniProtKB">
        <authorList>
            <consortium name="RefSeq"/>
        </authorList>
    </citation>
    <scope>IDENTIFICATION</scope>
    <source>
        <tissue evidence="5">Leaf</tissue>
    </source>
</reference>
<dbReference type="RefSeq" id="XP_021847559.1">
    <property type="nucleotide sequence ID" value="XM_021991867.1"/>
</dbReference>